<evidence type="ECO:0000313" key="2">
    <source>
        <dbReference type="EMBL" id="KAH7074149.1"/>
    </source>
</evidence>
<reference evidence="2" key="1">
    <citation type="journal article" date="2021" name="Nat. Commun.">
        <title>Genetic determinants of endophytism in the Arabidopsis root mycobiome.</title>
        <authorList>
            <person name="Mesny F."/>
            <person name="Miyauchi S."/>
            <person name="Thiergart T."/>
            <person name="Pickel B."/>
            <person name="Atanasova L."/>
            <person name="Karlsson M."/>
            <person name="Huettel B."/>
            <person name="Barry K.W."/>
            <person name="Haridas S."/>
            <person name="Chen C."/>
            <person name="Bauer D."/>
            <person name="Andreopoulos W."/>
            <person name="Pangilinan J."/>
            <person name="LaButti K."/>
            <person name="Riley R."/>
            <person name="Lipzen A."/>
            <person name="Clum A."/>
            <person name="Drula E."/>
            <person name="Henrissat B."/>
            <person name="Kohler A."/>
            <person name="Grigoriev I.V."/>
            <person name="Martin F.M."/>
            <person name="Hacquard S."/>
        </authorList>
    </citation>
    <scope>NUCLEOTIDE SEQUENCE</scope>
    <source>
        <strain evidence="2">MPI-SDFR-AT-0120</strain>
    </source>
</reference>
<name>A0A8K0QV16_9PLEO</name>
<dbReference type="GO" id="GO:0005634">
    <property type="term" value="C:nucleus"/>
    <property type="evidence" value="ECO:0007669"/>
    <property type="project" value="TreeGrafter"/>
</dbReference>
<comment type="caution">
    <text evidence="2">The sequence shown here is derived from an EMBL/GenBank/DDBJ whole genome shotgun (WGS) entry which is preliminary data.</text>
</comment>
<dbReference type="PANTHER" id="PTHR28083">
    <property type="entry name" value="GOOD FOR FULL DBP5 ACTIVITY PROTEIN 2"/>
    <property type="match status" value="1"/>
</dbReference>
<dbReference type="InterPro" id="IPR048519">
    <property type="entry name" value="Gfd2/YDR514C-like_C"/>
</dbReference>
<dbReference type="InterPro" id="IPR040151">
    <property type="entry name" value="Gfd2/YDR514C-like"/>
</dbReference>
<sequence>MATSTTAKLQNMRDKLSVKPHREILQSYLHQNKDLLLREAVLVTLYRKWSARPLYGLVEIGIATYDRLRVNCGAPCPPGPHAEDLLRQIWSIHLRIRSHAHLPVADASSDAFHFGTSVFVSHEEAQDLLHQVFHQLIDETRPDQGYRPIICLTFGNNDGLAKVRHADFNFMPMNINTTIAVLDAQNIAIQARITSKVDAPIEYILPIFMIKPLHVGNAGNAATYITIIAFLSILRDQIYGAETNPRAKPGQKGISASKPADSVMQWLMERPTPAPPFGVTTYCCRCSSLVHMAEECPNTDLVCSKCMDSMANWRQENATTHRDGMCVFR</sequence>
<keyword evidence="3" id="KW-1185">Reference proteome</keyword>
<proteinExistence type="predicted"/>
<dbReference type="Proteomes" id="UP000813461">
    <property type="component" value="Unassembled WGS sequence"/>
</dbReference>
<dbReference type="EMBL" id="JAGMVJ010000021">
    <property type="protein sequence ID" value="KAH7074149.1"/>
    <property type="molecule type" value="Genomic_DNA"/>
</dbReference>
<feature type="domain" description="Gfd2/YDR514C-like C-terminal" evidence="1">
    <location>
        <begin position="57"/>
        <end position="230"/>
    </location>
</feature>
<dbReference type="Pfam" id="PF21762">
    <property type="entry name" value="DEDDh_C"/>
    <property type="match status" value="1"/>
</dbReference>
<organism evidence="2 3">
    <name type="scientific">Paraphoma chrysanthemicola</name>
    <dbReference type="NCBI Taxonomy" id="798071"/>
    <lineage>
        <taxon>Eukaryota</taxon>
        <taxon>Fungi</taxon>
        <taxon>Dikarya</taxon>
        <taxon>Ascomycota</taxon>
        <taxon>Pezizomycotina</taxon>
        <taxon>Dothideomycetes</taxon>
        <taxon>Pleosporomycetidae</taxon>
        <taxon>Pleosporales</taxon>
        <taxon>Pleosporineae</taxon>
        <taxon>Phaeosphaeriaceae</taxon>
        <taxon>Paraphoma</taxon>
    </lineage>
</organism>
<evidence type="ECO:0000313" key="3">
    <source>
        <dbReference type="Proteomes" id="UP000813461"/>
    </source>
</evidence>
<dbReference type="PANTHER" id="PTHR28083:SF1">
    <property type="entry name" value="GOOD FOR FULL DBP5 ACTIVITY PROTEIN 2"/>
    <property type="match status" value="1"/>
</dbReference>
<dbReference type="OrthoDB" id="3758270at2759"/>
<evidence type="ECO:0000259" key="1">
    <source>
        <dbReference type="Pfam" id="PF21762"/>
    </source>
</evidence>
<gene>
    <name evidence="2" type="ORF">FB567DRAFT_453389</name>
</gene>
<protein>
    <recommendedName>
        <fullName evidence="1">Gfd2/YDR514C-like C-terminal domain-containing protein</fullName>
    </recommendedName>
</protein>
<accession>A0A8K0QV16</accession>
<dbReference type="AlphaFoldDB" id="A0A8K0QV16"/>